<comment type="caution">
    <text evidence="2">The sequence shown here is derived from an EMBL/GenBank/DDBJ whole genome shotgun (WGS) entry which is preliminary data.</text>
</comment>
<dbReference type="InterPro" id="IPR011990">
    <property type="entry name" value="TPR-like_helical_dom_sf"/>
</dbReference>
<dbReference type="PANTHER" id="PTHR47594:SF3">
    <property type="entry name" value="PROTEIN THYLAKOID ASSEMBLY 8, CHLOROPLASTIC"/>
    <property type="match status" value="1"/>
</dbReference>
<feature type="signal peptide" evidence="1">
    <location>
        <begin position="1"/>
        <end position="20"/>
    </location>
</feature>
<accession>A0A9P0VWE5</accession>
<evidence type="ECO:0000313" key="2">
    <source>
        <dbReference type="EMBL" id="CAH9052701.1"/>
    </source>
</evidence>
<evidence type="ECO:0000313" key="3">
    <source>
        <dbReference type="Proteomes" id="UP001152484"/>
    </source>
</evidence>
<sequence>MAASLSLNLNFILRLPSTTARPATSATSRGYIPVRCGNGPRSNRGPLYKGRILSTEAIQAIHALKRAQKRNPSSIDTSIVSSTLSRLLKPDLLAAFKELIRQDNCDLALKLFSALRLEYDAPELNLYAEIAAACASKGLTEEIDRLICDLENEGAIQLDASNTKGLVKLVKALIAAGRAEGTVRVYQLLKRSGAELDDYLAAVLRKGLRSFGKEKEAAELDLALDRSSRGILVNPEV</sequence>
<feature type="chain" id="PRO_5040167286" evidence="1">
    <location>
        <begin position="21"/>
        <end position="237"/>
    </location>
</feature>
<dbReference type="GO" id="GO:0009658">
    <property type="term" value="P:chloroplast organization"/>
    <property type="evidence" value="ECO:0007669"/>
    <property type="project" value="InterPro"/>
</dbReference>
<organism evidence="2 3">
    <name type="scientific">Cuscuta europaea</name>
    <name type="common">European dodder</name>
    <dbReference type="NCBI Taxonomy" id="41803"/>
    <lineage>
        <taxon>Eukaryota</taxon>
        <taxon>Viridiplantae</taxon>
        <taxon>Streptophyta</taxon>
        <taxon>Embryophyta</taxon>
        <taxon>Tracheophyta</taxon>
        <taxon>Spermatophyta</taxon>
        <taxon>Magnoliopsida</taxon>
        <taxon>eudicotyledons</taxon>
        <taxon>Gunneridae</taxon>
        <taxon>Pentapetalae</taxon>
        <taxon>asterids</taxon>
        <taxon>lamiids</taxon>
        <taxon>Solanales</taxon>
        <taxon>Convolvulaceae</taxon>
        <taxon>Cuscuteae</taxon>
        <taxon>Cuscuta</taxon>
        <taxon>Cuscuta subgen. Cuscuta</taxon>
    </lineage>
</organism>
<dbReference type="AlphaFoldDB" id="A0A9P0VWE5"/>
<protein>
    <submittedName>
        <fullName evidence="2">Uncharacterized protein</fullName>
    </submittedName>
</protein>
<dbReference type="Proteomes" id="UP001152484">
    <property type="component" value="Unassembled WGS sequence"/>
</dbReference>
<evidence type="ECO:0000256" key="1">
    <source>
        <dbReference type="SAM" id="SignalP"/>
    </source>
</evidence>
<dbReference type="GO" id="GO:0003723">
    <property type="term" value="F:RNA binding"/>
    <property type="evidence" value="ECO:0007669"/>
    <property type="project" value="InterPro"/>
</dbReference>
<keyword evidence="3" id="KW-1185">Reference proteome</keyword>
<name>A0A9P0VWE5_CUSEU</name>
<keyword evidence="1" id="KW-0732">Signal</keyword>
<dbReference type="Gene3D" id="1.25.40.10">
    <property type="entry name" value="Tetratricopeptide repeat domain"/>
    <property type="match status" value="1"/>
</dbReference>
<dbReference type="EMBL" id="CAMAPE010000002">
    <property type="protein sequence ID" value="CAH9052701.1"/>
    <property type="molecule type" value="Genomic_DNA"/>
</dbReference>
<gene>
    <name evidence="2" type="ORF">CEURO_LOCUS386</name>
</gene>
<reference evidence="2" key="1">
    <citation type="submission" date="2022-07" db="EMBL/GenBank/DDBJ databases">
        <authorList>
            <person name="Macas J."/>
            <person name="Novak P."/>
            <person name="Neumann P."/>
        </authorList>
    </citation>
    <scope>NUCLEOTIDE SEQUENCE</scope>
</reference>
<dbReference type="GO" id="GO:0000373">
    <property type="term" value="P:Group II intron splicing"/>
    <property type="evidence" value="ECO:0007669"/>
    <property type="project" value="InterPro"/>
</dbReference>
<dbReference type="OrthoDB" id="675068at2759"/>
<dbReference type="PANTHER" id="PTHR47594">
    <property type="entry name" value="PPR CONTAINING PLANT-LIKE PROTEIN"/>
    <property type="match status" value="1"/>
</dbReference>
<proteinExistence type="predicted"/>
<dbReference type="InterPro" id="IPR044190">
    <property type="entry name" value="THA8-like"/>
</dbReference>